<feature type="compositionally biased region" description="Basic residues" evidence="1">
    <location>
        <begin position="357"/>
        <end position="369"/>
    </location>
</feature>
<dbReference type="RefSeq" id="XP_013079333.2">
    <property type="nucleotide sequence ID" value="XM_013223879.2"/>
</dbReference>
<keyword evidence="2" id="KW-0472">Membrane</keyword>
<feature type="compositionally biased region" description="Polar residues" evidence="1">
    <location>
        <begin position="343"/>
        <end position="354"/>
    </location>
</feature>
<evidence type="ECO:0000313" key="4">
    <source>
        <dbReference type="RefSeq" id="XP_013079333.2"/>
    </source>
</evidence>
<feature type="region of interest" description="Disordered" evidence="1">
    <location>
        <begin position="322"/>
        <end position="431"/>
    </location>
</feature>
<accession>A0A9U8E9Y1</accession>
<keyword evidence="3" id="KW-1185">Reference proteome</keyword>
<gene>
    <name evidence="4" type="primary">LOC106065119</name>
</gene>
<protein>
    <submittedName>
        <fullName evidence="4">Uncharacterized protein LOC106065119</fullName>
    </submittedName>
</protein>
<dbReference type="KEGG" id="bgt:106065119"/>
<feature type="transmembrane region" description="Helical" evidence="2">
    <location>
        <begin position="136"/>
        <end position="156"/>
    </location>
</feature>
<evidence type="ECO:0000256" key="2">
    <source>
        <dbReference type="SAM" id="Phobius"/>
    </source>
</evidence>
<sequence>MSDWTNLVSALLHIVCYTLFWFGVTSSEWRSEIGYSYGLWARCDETGCISLIYENTAGYLLLVQCGIAGSFVLLTVSVVGVAAGELIRLCKVKQRHATRANYVVCISAASGEILATASIFLYGYNTVLAKDRYPVLLWGFAVTGLGVCLSLLGNILTVMGPVSTWDNGLSCLLPRRQHTHQMFVYADGSATYSADSNDTQHGSGRLIAPQRRRAKNTVTTYDKKGCCYTSTQSSDSGASEINYRHYEEISFEDMPPPPLELLHPPLNEFAQNVHSRQARPHSYYREHQNALPVIHKDIPNPYQVSQQHNDGQYRYVQSVNPHQPHFQSIPPPPPPPPPPPAEMSSSLYRATATTAGHGHRPTPKIRQHQTRNPGASTLPPPSSHASKSATPSHGHHALRQDGASRGRPRPPSEAVNRSRTLPLRTYNEYAT</sequence>
<keyword evidence="2" id="KW-1133">Transmembrane helix</keyword>
<dbReference type="OrthoDB" id="6153463at2759"/>
<dbReference type="AlphaFoldDB" id="A0A9U8E9Y1"/>
<feature type="compositionally biased region" description="Pro residues" evidence="1">
    <location>
        <begin position="329"/>
        <end position="341"/>
    </location>
</feature>
<proteinExistence type="predicted"/>
<keyword evidence="2" id="KW-0812">Transmembrane</keyword>
<dbReference type="Proteomes" id="UP001165740">
    <property type="component" value="Chromosome 2"/>
</dbReference>
<feature type="transmembrane region" description="Helical" evidence="2">
    <location>
        <begin position="102"/>
        <end position="124"/>
    </location>
</feature>
<dbReference type="OMA" id="HATRANY"/>
<evidence type="ECO:0000313" key="3">
    <source>
        <dbReference type="Proteomes" id="UP001165740"/>
    </source>
</evidence>
<feature type="transmembrane region" description="Helical" evidence="2">
    <location>
        <begin position="59"/>
        <end position="82"/>
    </location>
</feature>
<feature type="transmembrane region" description="Helical" evidence="2">
    <location>
        <begin position="7"/>
        <end position="24"/>
    </location>
</feature>
<dbReference type="GeneID" id="106065119"/>
<name>A0A9U8E9Y1_BIOGL</name>
<reference evidence="4" key="1">
    <citation type="submission" date="2025-08" db="UniProtKB">
        <authorList>
            <consortium name="RefSeq"/>
        </authorList>
    </citation>
    <scope>IDENTIFICATION</scope>
</reference>
<evidence type="ECO:0000256" key="1">
    <source>
        <dbReference type="SAM" id="MobiDB-lite"/>
    </source>
</evidence>
<organism evidence="3 4">
    <name type="scientific">Biomphalaria glabrata</name>
    <name type="common">Bloodfluke planorb</name>
    <name type="synonym">Freshwater snail</name>
    <dbReference type="NCBI Taxonomy" id="6526"/>
    <lineage>
        <taxon>Eukaryota</taxon>
        <taxon>Metazoa</taxon>
        <taxon>Spiralia</taxon>
        <taxon>Lophotrochozoa</taxon>
        <taxon>Mollusca</taxon>
        <taxon>Gastropoda</taxon>
        <taxon>Heterobranchia</taxon>
        <taxon>Euthyneura</taxon>
        <taxon>Panpulmonata</taxon>
        <taxon>Hygrophila</taxon>
        <taxon>Lymnaeoidea</taxon>
        <taxon>Planorbidae</taxon>
        <taxon>Biomphalaria</taxon>
    </lineage>
</organism>